<organism evidence="1 2">
    <name type="scientific">Gigaspora margarita</name>
    <dbReference type="NCBI Taxonomy" id="4874"/>
    <lineage>
        <taxon>Eukaryota</taxon>
        <taxon>Fungi</taxon>
        <taxon>Fungi incertae sedis</taxon>
        <taxon>Mucoromycota</taxon>
        <taxon>Glomeromycotina</taxon>
        <taxon>Glomeromycetes</taxon>
        <taxon>Diversisporales</taxon>
        <taxon>Gigasporaceae</taxon>
        <taxon>Gigaspora</taxon>
    </lineage>
</organism>
<comment type="caution">
    <text evidence="1">The sequence shown here is derived from an EMBL/GenBank/DDBJ whole genome shotgun (WGS) entry which is preliminary data.</text>
</comment>
<dbReference type="Proteomes" id="UP000789901">
    <property type="component" value="Unassembled WGS sequence"/>
</dbReference>
<gene>
    <name evidence="1" type="ORF">GMARGA_LOCUS2198</name>
</gene>
<protein>
    <submittedName>
        <fullName evidence="1">9208_t:CDS:1</fullName>
    </submittedName>
</protein>
<accession>A0ABM8W1I5</accession>
<sequence>MQYSKGLNKGSLLSPFLQNKILSFINSLLYKSGQDSDSLTQRTLSQHKRKQSQHISKVHVAAHRPLLADSQSLKAINKSTRGQQKMFCVLFWNSKSNKPDFQVLEMKDLLYCTRKSVAQAMYDALGNFSIDL</sequence>
<dbReference type="EMBL" id="CAJVQB010000661">
    <property type="protein sequence ID" value="CAG8500933.1"/>
    <property type="molecule type" value="Genomic_DNA"/>
</dbReference>
<proteinExistence type="predicted"/>
<keyword evidence="2" id="KW-1185">Reference proteome</keyword>
<name>A0ABM8W1I5_GIGMA</name>
<reference evidence="1 2" key="1">
    <citation type="submission" date="2021-06" db="EMBL/GenBank/DDBJ databases">
        <authorList>
            <person name="Kallberg Y."/>
            <person name="Tangrot J."/>
            <person name="Rosling A."/>
        </authorList>
    </citation>
    <scope>NUCLEOTIDE SEQUENCE [LARGE SCALE GENOMIC DNA]</scope>
    <source>
        <strain evidence="1 2">120-4 pot B 10/14</strain>
    </source>
</reference>
<evidence type="ECO:0000313" key="2">
    <source>
        <dbReference type="Proteomes" id="UP000789901"/>
    </source>
</evidence>
<evidence type="ECO:0000313" key="1">
    <source>
        <dbReference type="EMBL" id="CAG8500933.1"/>
    </source>
</evidence>